<organism evidence="1">
    <name type="scientific">Arundo donax</name>
    <name type="common">Giant reed</name>
    <name type="synonym">Donax arundinaceus</name>
    <dbReference type="NCBI Taxonomy" id="35708"/>
    <lineage>
        <taxon>Eukaryota</taxon>
        <taxon>Viridiplantae</taxon>
        <taxon>Streptophyta</taxon>
        <taxon>Embryophyta</taxon>
        <taxon>Tracheophyta</taxon>
        <taxon>Spermatophyta</taxon>
        <taxon>Magnoliopsida</taxon>
        <taxon>Liliopsida</taxon>
        <taxon>Poales</taxon>
        <taxon>Poaceae</taxon>
        <taxon>PACMAD clade</taxon>
        <taxon>Arundinoideae</taxon>
        <taxon>Arundineae</taxon>
        <taxon>Arundo</taxon>
    </lineage>
</organism>
<reference evidence="1" key="1">
    <citation type="submission" date="2014-09" db="EMBL/GenBank/DDBJ databases">
        <authorList>
            <person name="Magalhaes I.L.F."/>
            <person name="Oliveira U."/>
            <person name="Santos F.R."/>
            <person name="Vidigal T.H.D.A."/>
            <person name="Brescovit A.D."/>
            <person name="Santos A.J."/>
        </authorList>
    </citation>
    <scope>NUCLEOTIDE SEQUENCE</scope>
    <source>
        <tissue evidence="1">Shoot tissue taken approximately 20 cm above the soil surface</tissue>
    </source>
</reference>
<protein>
    <submittedName>
        <fullName evidence="1">Uncharacterized protein</fullName>
    </submittedName>
</protein>
<reference evidence="1" key="2">
    <citation type="journal article" date="2015" name="Data Brief">
        <title>Shoot transcriptome of the giant reed, Arundo donax.</title>
        <authorList>
            <person name="Barrero R.A."/>
            <person name="Guerrero F.D."/>
            <person name="Moolhuijzen P."/>
            <person name="Goolsby J.A."/>
            <person name="Tidwell J."/>
            <person name="Bellgard S.E."/>
            <person name="Bellgard M.I."/>
        </authorList>
    </citation>
    <scope>NUCLEOTIDE SEQUENCE</scope>
    <source>
        <tissue evidence="1">Shoot tissue taken approximately 20 cm above the soil surface</tissue>
    </source>
</reference>
<accession>A0A0A9FL27</accession>
<dbReference type="AlphaFoldDB" id="A0A0A9FL27"/>
<dbReference type="EMBL" id="GBRH01184206">
    <property type="protein sequence ID" value="JAE13690.1"/>
    <property type="molecule type" value="Transcribed_RNA"/>
</dbReference>
<evidence type="ECO:0000313" key="1">
    <source>
        <dbReference type="EMBL" id="JAE13690.1"/>
    </source>
</evidence>
<sequence length="58" mass="6905">MIMTFLGSLLGCLYRLLLLHIFFRSRCSPSKSVVDIRKCNMLWFAWRIRFPPNICVIQ</sequence>
<proteinExistence type="predicted"/>
<name>A0A0A9FL27_ARUDO</name>